<dbReference type="Gene3D" id="1.20.5.190">
    <property type="match status" value="1"/>
</dbReference>
<dbReference type="InterPro" id="IPR027417">
    <property type="entry name" value="P-loop_NTPase"/>
</dbReference>
<evidence type="ECO:0000313" key="6">
    <source>
        <dbReference type="Proteomes" id="UP001172457"/>
    </source>
</evidence>
<dbReference type="PROSITE" id="PS50096">
    <property type="entry name" value="IQ"/>
    <property type="match status" value="2"/>
</dbReference>
<protein>
    <recommendedName>
        <fullName evidence="7">DUF4005 domain-containing protein</fullName>
    </recommendedName>
</protein>
<dbReference type="Pfam" id="PF00612">
    <property type="entry name" value="IQ"/>
    <property type="match status" value="2"/>
</dbReference>
<keyword evidence="1" id="KW-0112">Calmodulin-binding</keyword>
<proteinExistence type="inferred from homology"/>
<gene>
    <name evidence="5" type="ORF">OSB04_026075</name>
</gene>
<organism evidence="5 6">
    <name type="scientific">Centaurea solstitialis</name>
    <name type="common">yellow star-thistle</name>
    <dbReference type="NCBI Taxonomy" id="347529"/>
    <lineage>
        <taxon>Eukaryota</taxon>
        <taxon>Viridiplantae</taxon>
        <taxon>Streptophyta</taxon>
        <taxon>Embryophyta</taxon>
        <taxon>Tracheophyta</taxon>
        <taxon>Spermatophyta</taxon>
        <taxon>Magnoliopsida</taxon>
        <taxon>eudicotyledons</taxon>
        <taxon>Gunneridae</taxon>
        <taxon>Pentapetalae</taxon>
        <taxon>asterids</taxon>
        <taxon>campanulids</taxon>
        <taxon>Asterales</taxon>
        <taxon>Asteraceae</taxon>
        <taxon>Carduoideae</taxon>
        <taxon>Cardueae</taxon>
        <taxon>Centaureinae</taxon>
        <taxon>Centaurea</taxon>
    </lineage>
</organism>
<evidence type="ECO:0000256" key="1">
    <source>
        <dbReference type="ARBA" id="ARBA00022860"/>
    </source>
</evidence>
<name>A0AA38W6W7_9ASTR</name>
<dbReference type="Proteomes" id="UP001172457">
    <property type="component" value="Chromosome 7"/>
</dbReference>
<keyword evidence="6" id="KW-1185">Reference proteome</keyword>
<evidence type="ECO:0000256" key="2">
    <source>
        <dbReference type="ARBA" id="ARBA00024341"/>
    </source>
</evidence>
<dbReference type="PANTHER" id="PTHR32295:SF289">
    <property type="entry name" value="IQ MOTIF, EF-HAND BINDING, P-LOOP CONTAINING NUCLEOSIDE TRIPHOSPHATE HYDROLASE"/>
    <property type="match status" value="1"/>
</dbReference>
<evidence type="ECO:0000256" key="4">
    <source>
        <dbReference type="SAM" id="MobiDB-lite"/>
    </source>
</evidence>
<dbReference type="CDD" id="cd23767">
    <property type="entry name" value="IQCD"/>
    <property type="match status" value="1"/>
</dbReference>
<evidence type="ECO:0008006" key="7">
    <source>
        <dbReference type="Google" id="ProtNLM"/>
    </source>
</evidence>
<evidence type="ECO:0000313" key="5">
    <source>
        <dbReference type="EMBL" id="KAJ9539569.1"/>
    </source>
</evidence>
<comment type="caution">
    <text evidence="5">The sequence shown here is derived from an EMBL/GenBank/DDBJ whole genome shotgun (WGS) entry which is preliminary data.</text>
</comment>
<dbReference type="AlphaFoldDB" id="A0AA38W6W7"/>
<comment type="function">
    <text evidence="3">May be involved in cooperative interactions with calmodulins or calmodulin-like proteins. Recruits calmodulin proteins to microtubules, thus being a potential scaffold in cellular signaling and trafficking. May associate with nucleic acids and regulate gene expression at the transcriptional or post-transcriptional level.</text>
</comment>
<dbReference type="GO" id="GO:0005516">
    <property type="term" value="F:calmodulin binding"/>
    <property type="evidence" value="ECO:0007669"/>
    <property type="project" value="UniProtKB-KW"/>
</dbReference>
<dbReference type="SUPFAM" id="SSF52540">
    <property type="entry name" value="P-loop containing nucleoside triphosphate hydrolases"/>
    <property type="match status" value="1"/>
</dbReference>
<feature type="region of interest" description="Disordered" evidence="4">
    <location>
        <begin position="266"/>
        <end position="372"/>
    </location>
</feature>
<dbReference type="InterPro" id="IPR000048">
    <property type="entry name" value="IQ_motif_EF-hand-BS"/>
</dbReference>
<comment type="similarity">
    <text evidence="2">Belongs to the IQD family.</text>
</comment>
<dbReference type="PANTHER" id="PTHR32295">
    <property type="entry name" value="IQ-DOMAIN 5-RELATED"/>
    <property type="match status" value="1"/>
</dbReference>
<dbReference type="EMBL" id="JARYMX010000007">
    <property type="protein sequence ID" value="KAJ9539569.1"/>
    <property type="molecule type" value="Genomic_DNA"/>
</dbReference>
<reference evidence="5" key="1">
    <citation type="submission" date="2023-03" db="EMBL/GenBank/DDBJ databases">
        <title>Chromosome-scale reference genome and RAD-based genetic map of yellow starthistle (Centaurea solstitialis) reveal putative structural variation and QTLs associated with invader traits.</title>
        <authorList>
            <person name="Reatini B."/>
            <person name="Cang F.A."/>
            <person name="Jiang Q."/>
            <person name="Mckibben M.T.W."/>
            <person name="Barker M.S."/>
            <person name="Rieseberg L.H."/>
            <person name="Dlugosch K.M."/>
        </authorList>
    </citation>
    <scope>NUCLEOTIDE SEQUENCE</scope>
    <source>
        <strain evidence="5">CAN-66</strain>
        <tissue evidence="5">Leaf</tissue>
    </source>
</reference>
<evidence type="ECO:0000256" key="3">
    <source>
        <dbReference type="ARBA" id="ARBA00045534"/>
    </source>
</evidence>
<accession>A0AA38W6W7</accession>
<sequence>MGKKGQGNWWWLDGVKKAFSKHMIDNPKLIKPRYPQAEHKRIRWIFKKGVVHETTTILHHESINIPIPIPTPQGSHDDEPAPPLLVTTISSSLVNSFEEQHQQQNINIVMNAAALVIQRLFRGYLARRALDALKGVVKLQALVRGHNVRKRANMTLKCMQALLRVQARACDNRRNHISNSINVHVNTRETSMDQEWGYNNNNRIQEIQAMLQKTQVKEHLLIHQEFEQELEWDNNNNRVEIGTKRLSLNYSSPLHSPSPRRIKLQLKSGGREKSNPSYMSATESAMARLRHSRTDGDVKKTTSARKRLCFNEKHVKNGNGNGRGGGASDTEMECNLRRRRKTHDPNDDDDDMMERRLSMSSISRPSFTHHTR</sequence>
<dbReference type="SMART" id="SM00015">
    <property type="entry name" value="IQ"/>
    <property type="match status" value="2"/>
</dbReference>